<feature type="transmembrane region" description="Helical" evidence="6">
    <location>
        <begin position="25"/>
        <end position="47"/>
    </location>
</feature>
<keyword evidence="6" id="KW-1003">Cell membrane</keyword>
<comment type="caution">
    <text evidence="8">The sequence shown here is derived from an EMBL/GenBank/DDBJ whole genome shotgun (WGS) entry which is preliminary data.</text>
</comment>
<evidence type="ECO:0000256" key="1">
    <source>
        <dbReference type="ARBA" id="ARBA00004141"/>
    </source>
</evidence>
<feature type="transmembrane region" description="Helical" evidence="6">
    <location>
        <begin position="109"/>
        <end position="134"/>
    </location>
</feature>
<dbReference type="Pfam" id="PF01061">
    <property type="entry name" value="ABC2_membrane"/>
    <property type="match status" value="1"/>
</dbReference>
<reference evidence="8 9" key="1">
    <citation type="journal article" date="2016" name="Front. Microbiol.">
        <title>Comparative Genomics Analysis of Streptomyces Species Reveals Their Adaptation to the Marine Environment and Their Diversity at the Genomic Level.</title>
        <authorList>
            <person name="Tian X."/>
            <person name="Zhang Z."/>
            <person name="Yang T."/>
            <person name="Chen M."/>
            <person name="Li J."/>
            <person name="Chen F."/>
            <person name="Yang J."/>
            <person name="Li W."/>
            <person name="Zhang B."/>
            <person name="Zhang Z."/>
            <person name="Wu J."/>
            <person name="Zhang C."/>
            <person name="Long L."/>
            <person name="Xiao J."/>
        </authorList>
    </citation>
    <scope>NUCLEOTIDE SEQUENCE [LARGE SCALE GENOMIC DNA]</scope>
    <source>
        <strain evidence="8 9">SCSIO 10429</strain>
    </source>
</reference>
<evidence type="ECO:0000259" key="7">
    <source>
        <dbReference type="PROSITE" id="PS51012"/>
    </source>
</evidence>
<evidence type="ECO:0000256" key="2">
    <source>
        <dbReference type="ARBA" id="ARBA00022692"/>
    </source>
</evidence>
<feature type="transmembrane region" description="Helical" evidence="6">
    <location>
        <begin position="179"/>
        <end position="196"/>
    </location>
</feature>
<comment type="subcellular location">
    <subcellularLocation>
        <location evidence="6">Cell membrane</location>
        <topology evidence="6">Multi-pass membrane protein</topology>
    </subcellularLocation>
    <subcellularLocation>
        <location evidence="1">Membrane</location>
        <topology evidence="1">Multi-pass membrane protein</topology>
    </subcellularLocation>
</comment>
<keyword evidence="4 6" id="KW-0472">Membrane</keyword>
<dbReference type="InterPro" id="IPR000412">
    <property type="entry name" value="ABC_2_transport"/>
</dbReference>
<dbReference type="GO" id="GO:0046677">
    <property type="term" value="P:response to antibiotic"/>
    <property type="evidence" value="ECO:0007669"/>
    <property type="project" value="UniProtKB-KW"/>
</dbReference>
<feature type="domain" description="ABC transmembrane type-2" evidence="7">
    <location>
        <begin position="26"/>
        <end position="258"/>
    </location>
</feature>
<gene>
    <name evidence="8" type="ORF">AN218_13585</name>
</gene>
<dbReference type="InterPro" id="IPR013525">
    <property type="entry name" value="ABC2_TM"/>
</dbReference>
<feature type="transmembrane region" description="Helical" evidence="6">
    <location>
        <begin position="237"/>
        <end position="255"/>
    </location>
</feature>
<feature type="transmembrane region" description="Helical" evidence="6">
    <location>
        <begin position="146"/>
        <end position="167"/>
    </location>
</feature>
<comment type="similarity">
    <text evidence="6">Belongs to the ABC-2 integral membrane protein family.</text>
</comment>
<evidence type="ECO:0000256" key="4">
    <source>
        <dbReference type="ARBA" id="ARBA00023136"/>
    </source>
</evidence>
<keyword evidence="2 6" id="KW-0812">Transmembrane</keyword>
<dbReference type="Proteomes" id="UP000176005">
    <property type="component" value="Unassembled WGS sequence"/>
</dbReference>
<sequence length="265" mass="27956">MRIPGDLRVLGVLARHEWSVQRRDYVPQLVLTVMPLVLMAFLMPMYRGAMATSGVPTAPGGDAGAEQAVPGLSVMFSMFLISHVGMAFFRDHGWNTWSRFRAAPVPVPLLVFGKTLVPLGVLVAQMTVLLLAGWSLYSLRIRGSLVALALVVLAFAVCLVACGVLGFAACRTVVQMTSVANVAALAMAGLGGALVPRELLPGWAEPLAPFTPSYWAVHGMREVISGGAGIGGVAGDIGVLLLFTAALAVLAAFLLKPDHRKVSWA</sequence>
<accession>A0A1E7L533</accession>
<keyword evidence="6" id="KW-0813">Transport</keyword>
<feature type="transmembrane region" description="Helical" evidence="6">
    <location>
        <begin position="67"/>
        <end position="89"/>
    </location>
</feature>
<proteinExistence type="inferred from homology"/>
<dbReference type="PANTHER" id="PTHR43229">
    <property type="entry name" value="NODULATION PROTEIN J"/>
    <property type="match status" value="1"/>
</dbReference>
<dbReference type="AlphaFoldDB" id="A0A1E7L533"/>
<keyword evidence="9" id="KW-1185">Reference proteome</keyword>
<keyword evidence="5" id="KW-0046">Antibiotic resistance</keyword>
<evidence type="ECO:0000256" key="5">
    <source>
        <dbReference type="ARBA" id="ARBA00023251"/>
    </source>
</evidence>
<organism evidence="8 9">
    <name type="scientific">Streptomyces nanshensis</name>
    <dbReference type="NCBI Taxonomy" id="518642"/>
    <lineage>
        <taxon>Bacteria</taxon>
        <taxon>Bacillati</taxon>
        <taxon>Actinomycetota</taxon>
        <taxon>Actinomycetes</taxon>
        <taxon>Kitasatosporales</taxon>
        <taxon>Streptomycetaceae</taxon>
        <taxon>Streptomyces</taxon>
    </lineage>
</organism>
<dbReference type="InterPro" id="IPR051784">
    <property type="entry name" value="Nod_factor_ABC_transporter"/>
</dbReference>
<dbReference type="EMBL" id="LJGW01000233">
    <property type="protein sequence ID" value="OEV11294.1"/>
    <property type="molecule type" value="Genomic_DNA"/>
</dbReference>
<evidence type="ECO:0000313" key="9">
    <source>
        <dbReference type="Proteomes" id="UP000176005"/>
    </source>
</evidence>
<dbReference type="GO" id="GO:0140359">
    <property type="term" value="F:ABC-type transporter activity"/>
    <property type="evidence" value="ECO:0007669"/>
    <property type="project" value="InterPro"/>
</dbReference>
<dbReference type="PANTHER" id="PTHR43229:SF6">
    <property type="entry name" value="ABC-TYPE MULTIDRUG TRANSPORT SYSTEM, PERMEASE COMPONENT"/>
    <property type="match status" value="1"/>
</dbReference>
<protein>
    <recommendedName>
        <fullName evidence="6">Transport permease protein</fullName>
    </recommendedName>
</protein>
<dbReference type="GO" id="GO:0043190">
    <property type="term" value="C:ATP-binding cassette (ABC) transporter complex"/>
    <property type="evidence" value="ECO:0007669"/>
    <property type="project" value="InterPro"/>
</dbReference>
<name>A0A1E7L533_9ACTN</name>
<dbReference type="PIRSF" id="PIRSF006648">
    <property type="entry name" value="DrrB"/>
    <property type="match status" value="1"/>
</dbReference>
<dbReference type="RefSeq" id="WP_070017105.1">
    <property type="nucleotide sequence ID" value="NZ_LJGW01000233.1"/>
</dbReference>
<dbReference type="InterPro" id="IPR047817">
    <property type="entry name" value="ABC2_TM_bact-type"/>
</dbReference>
<evidence type="ECO:0000256" key="3">
    <source>
        <dbReference type="ARBA" id="ARBA00022989"/>
    </source>
</evidence>
<keyword evidence="3 6" id="KW-1133">Transmembrane helix</keyword>
<evidence type="ECO:0000256" key="6">
    <source>
        <dbReference type="RuleBase" id="RU361157"/>
    </source>
</evidence>
<evidence type="ECO:0000313" key="8">
    <source>
        <dbReference type="EMBL" id="OEV11294.1"/>
    </source>
</evidence>
<dbReference type="PROSITE" id="PS51012">
    <property type="entry name" value="ABC_TM2"/>
    <property type="match status" value="1"/>
</dbReference>